<reference evidence="19 20" key="1">
    <citation type="submission" date="2016-10" db="EMBL/GenBank/DDBJ databases">
        <authorList>
            <person name="de Groot N.N."/>
        </authorList>
    </citation>
    <scope>NUCLEOTIDE SEQUENCE [LARGE SCALE GENOMIC DNA]</scope>
    <source>
        <strain evidence="19 20">DSM 23042</strain>
    </source>
</reference>
<feature type="domain" description="Glycosyl hydrolase family 13 catalytic" evidence="18">
    <location>
        <begin position="115"/>
        <end position="435"/>
    </location>
</feature>
<dbReference type="InterPro" id="IPR006047">
    <property type="entry name" value="GH13_cat_dom"/>
</dbReference>
<dbReference type="UniPathway" id="UPA00299"/>
<dbReference type="STRING" id="641238.SAMN04490244_10320"/>
<keyword evidence="20" id="KW-1185">Reference proteome</keyword>
<evidence type="ECO:0000256" key="13">
    <source>
        <dbReference type="NCBIfam" id="TIGR02402"/>
    </source>
</evidence>
<evidence type="ECO:0000256" key="15">
    <source>
        <dbReference type="PIRSR" id="PIRSR006337-1"/>
    </source>
</evidence>
<dbReference type="NCBIfam" id="TIGR02402">
    <property type="entry name" value="trehalose_TreZ"/>
    <property type="match status" value="1"/>
</dbReference>
<evidence type="ECO:0000259" key="18">
    <source>
        <dbReference type="SMART" id="SM00642"/>
    </source>
</evidence>
<evidence type="ECO:0000256" key="11">
    <source>
        <dbReference type="ARBA" id="ARBA00033284"/>
    </source>
</evidence>
<dbReference type="Gene3D" id="1.10.10.760">
    <property type="entry name" value="E-set domains of sugar-utilizing enzymes"/>
    <property type="match status" value="1"/>
</dbReference>
<feature type="binding site" evidence="16">
    <location>
        <begin position="315"/>
        <end position="319"/>
    </location>
    <ligand>
        <name>substrate</name>
    </ligand>
</feature>
<comment type="pathway">
    <text evidence="2 14">Glycan biosynthesis; trehalose biosynthesis.</text>
</comment>
<evidence type="ECO:0000256" key="12">
    <source>
        <dbReference type="ARBA" id="ARBA00034013"/>
    </source>
</evidence>
<dbReference type="Pfam" id="PF00128">
    <property type="entry name" value="Alpha-amylase"/>
    <property type="match status" value="1"/>
</dbReference>
<evidence type="ECO:0000256" key="5">
    <source>
        <dbReference type="ARBA" id="ARBA00015938"/>
    </source>
</evidence>
<evidence type="ECO:0000313" key="20">
    <source>
        <dbReference type="Proteomes" id="UP000198885"/>
    </source>
</evidence>
<keyword evidence="7 14" id="KW-0378">Hydrolase</keyword>
<feature type="binding site" evidence="16">
    <location>
        <begin position="257"/>
        <end position="262"/>
    </location>
    <ligand>
        <name>substrate</name>
    </ligand>
</feature>
<dbReference type="InterPro" id="IPR012768">
    <property type="entry name" value="Trehalose_TreZ"/>
</dbReference>
<dbReference type="InterPro" id="IPR017853">
    <property type="entry name" value="GH"/>
</dbReference>
<evidence type="ECO:0000256" key="17">
    <source>
        <dbReference type="PIRSR" id="PIRSR006337-3"/>
    </source>
</evidence>
<dbReference type="PIRSF" id="PIRSF006337">
    <property type="entry name" value="Trehalose_TreZ"/>
    <property type="match status" value="1"/>
</dbReference>
<feature type="active site" description="Proton donor" evidence="15">
    <location>
        <position position="294"/>
    </location>
</feature>
<evidence type="ECO:0000256" key="6">
    <source>
        <dbReference type="ARBA" id="ARBA00022490"/>
    </source>
</evidence>
<evidence type="ECO:0000256" key="7">
    <source>
        <dbReference type="ARBA" id="ARBA00022801"/>
    </source>
</evidence>
<evidence type="ECO:0000256" key="3">
    <source>
        <dbReference type="ARBA" id="ARBA00008061"/>
    </source>
</evidence>
<feature type="site" description="Transition state stabilizer" evidence="17">
    <location>
        <position position="386"/>
    </location>
</feature>
<evidence type="ECO:0000256" key="4">
    <source>
        <dbReference type="ARBA" id="ARBA00012268"/>
    </source>
</evidence>
<comment type="catalytic activity">
    <reaction evidence="12 14">
        <text>hydrolysis of (1-&gt;4)-alpha-D-glucosidic linkage in 4-alpha-D-[(1-&gt;4)-alpha-D-glucanosyl]n trehalose to yield trehalose and (1-&gt;4)-alpha-D-glucan.</text>
        <dbReference type="EC" id="3.2.1.141"/>
    </reaction>
</comment>
<dbReference type="Gene3D" id="3.20.20.80">
    <property type="entry name" value="Glycosidases"/>
    <property type="match status" value="1"/>
</dbReference>
<evidence type="ECO:0000256" key="2">
    <source>
        <dbReference type="ARBA" id="ARBA00005199"/>
    </source>
</evidence>
<dbReference type="AlphaFoldDB" id="A0A1H9S6E3"/>
<dbReference type="PANTHER" id="PTHR43651">
    <property type="entry name" value="1,4-ALPHA-GLUCAN-BRANCHING ENZYME"/>
    <property type="match status" value="1"/>
</dbReference>
<organism evidence="19 20">
    <name type="scientific">Tranquillimonas rosea</name>
    <dbReference type="NCBI Taxonomy" id="641238"/>
    <lineage>
        <taxon>Bacteria</taxon>
        <taxon>Pseudomonadati</taxon>
        <taxon>Pseudomonadota</taxon>
        <taxon>Alphaproteobacteria</taxon>
        <taxon>Rhodobacterales</taxon>
        <taxon>Roseobacteraceae</taxon>
        <taxon>Tranquillimonas</taxon>
    </lineage>
</organism>
<dbReference type="InterPro" id="IPR014756">
    <property type="entry name" value="Ig_E-set"/>
</dbReference>
<name>A0A1H9S6E3_9RHOB</name>
<keyword evidence="9 14" id="KW-0326">Glycosidase</keyword>
<dbReference type="Gene3D" id="2.60.40.10">
    <property type="entry name" value="Immunoglobulins"/>
    <property type="match status" value="1"/>
</dbReference>
<dbReference type="CDD" id="cd11325">
    <property type="entry name" value="AmyAc_GTHase"/>
    <property type="match status" value="1"/>
</dbReference>
<evidence type="ECO:0000256" key="16">
    <source>
        <dbReference type="PIRSR" id="PIRSR006337-2"/>
    </source>
</evidence>
<protein>
    <recommendedName>
        <fullName evidence="5 13">Malto-oligosyltrehalose trehalohydrolase</fullName>
        <shortName evidence="14">MTHase</shortName>
        <ecNumber evidence="4 13">3.2.1.141</ecNumber>
    </recommendedName>
    <alternativeName>
        <fullName evidence="11 14">4-alpha-D-((1-&gt;4)-alpha-D-glucano)trehalose trehalohydrolase</fullName>
    </alternativeName>
    <alternativeName>
        <fullName evidence="10 14">Maltooligosyl trehalose trehalohydrolase</fullName>
    </alternativeName>
</protein>
<dbReference type="EMBL" id="FOGU01000003">
    <property type="protein sequence ID" value="SER79913.1"/>
    <property type="molecule type" value="Genomic_DNA"/>
</dbReference>
<dbReference type="EC" id="3.2.1.141" evidence="4 13"/>
<comment type="subcellular location">
    <subcellularLocation>
        <location evidence="1 15">Cytoplasm</location>
    </subcellularLocation>
</comment>
<accession>A0A1H9S6E3</accession>
<keyword evidence="6" id="KW-0963">Cytoplasm</keyword>
<gene>
    <name evidence="19" type="ORF">SAMN04490244_10320</name>
</gene>
<evidence type="ECO:0000256" key="8">
    <source>
        <dbReference type="ARBA" id="ARBA00023277"/>
    </source>
</evidence>
<feature type="active site" description="Nucleophile" evidence="15">
    <location>
        <position position="259"/>
    </location>
</feature>
<evidence type="ECO:0000256" key="14">
    <source>
        <dbReference type="PIRNR" id="PIRNR006337"/>
    </source>
</evidence>
<dbReference type="InterPro" id="IPR044901">
    <property type="entry name" value="Trehalose_TreZ_E-set_sf"/>
</dbReference>
<dbReference type="Proteomes" id="UP000198885">
    <property type="component" value="Unassembled WGS sequence"/>
</dbReference>
<dbReference type="CDD" id="cd02853">
    <property type="entry name" value="E_set_MTHase_like_N"/>
    <property type="match status" value="1"/>
</dbReference>
<comment type="similarity">
    <text evidence="3 14">Belongs to the glycosyl hydrolase 13 family.</text>
</comment>
<dbReference type="GO" id="GO:0005737">
    <property type="term" value="C:cytoplasm"/>
    <property type="evidence" value="ECO:0007669"/>
    <property type="project" value="UniProtKB-SubCell"/>
</dbReference>
<dbReference type="SUPFAM" id="SSF81296">
    <property type="entry name" value="E set domains"/>
    <property type="match status" value="1"/>
</dbReference>
<proteinExistence type="inferred from homology"/>
<sequence>MSDGSEGQPRWGAVPLERGLWRFALWAPSARAIHVLLDGARHPLSKDDAGWHSADIAAEAGATYLFERDGETFPDPASRFQDGGVGAASMLVDPAAGLRDVAWAGRPWDSAVILEIHVGTFTAEGTLAAAAARLPALARLGITAVELMPLGQFEGARGWGYDGVLPFALHPAYGTPDELADFIAAAHANGLMVLIDAVYNHFGPEGNVLSALSPAFFDTSRQTPWGAAIALDRAPVRAFFLQNAEMWLRDYGADGLRLDAVHQLEAHDSTDFLHELGRRVGAMDLGRPVHLVTEDERNLASYITGEGAIRAQWNDDYHHAVHCLLTGESHSYYAPFAVDPFGDLVTALAEGQVDQGQPRPAGAEPRGEPSGHLPPACFVNANQTHDQIGNRALGDRLIALSELGAAKVMHALLLLSPFVPMLFMGEEEGARAPFRFFTDFEGGLAHAVREGRRSEFPEFADHKQAIPDPNAVETFEASRPYASPAPDAKTWRALTAHLLDLRREKVLPLLRSGWIDSRVSRLGDRTLHARWGFRDGLLDLTMSLEGPAPDLPDDVAEIFHMDGGDAGMRVGKGAIA</sequence>
<evidence type="ECO:0000256" key="1">
    <source>
        <dbReference type="ARBA" id="ARBA00004496"/>
    </source>
</evidence>
<dbReference type="SUPFAM" id="SSF51445">
    <property type="entry name" value="(Trans)glycosidases"/>
    <property type="match status" value="1"/>
</dbReference>
<dbReference type="SMART" id="SM00642">
    <property type="entry name" value="Aamy"/>
    <property type="match status" value="1"/>
</dbReference>
<feature type="binding site" evidence="16">
    <location>
        <begin position="385"/>
        <end position="390"/>
    </location>
    <ligand>
        <name>substrate</name>
    </ligand>
</feature>
<dbReference type="GO" id="GO:0033942">
    <property type="term" value="F:4-alpha-D-(1-&gt;4)-alpha-D-glucanotrehalose trehalohydrolase activity"/>
    <property type="evidence" value="ECO:0007669"/>
    <property type="project" value="UniProtKB-EC"/>
</dbReference>
<evidence type="ECO:0000256" key="10">
    <source>
        <dbReference type="ARBA" id="ARBA00032057"/>
    </source>
</evidence>
<dbReference type="PANTHER" id="PTHR43651:SF11">
    <property type="entry name" value="MALTO-OLIGOSYLTREHALOSE TREHALOHYDROLASE"/>
    <property type="match status" value="1"/>
</dbReference>
<keyword evidence="8" id="KW-0119">Carbohydrate metabolism</keyword>
<dbReference type="RefSeq" id="WP_177190393.1">
    <property type="nucleotide sequence ID" value="NZ_FOGU01000003.1"/>
</dbReference>
<evidence type="ECO:0000256" key="9">
    <source>
        <dbReference type="ARBA" id="ARBA00023295"/>
    </source>
</evidence>
<dbReference type="GO" id="GO:0005992">
    <property type="term" value="P:trehalose biosynthetic process"/>
    <property type="evidence" value="ECO:0007669"/>
    <property type="project" value="UniProtKB-UniRule"/>
</dbReference>
<dbReference type="InterPro" id="IPR013783">
    <property type="entry name" value="Ig-like_fold"/>
</dbReference>
<evidence type="ECO:0000313" key="19">
    <source>
        <dbReference type="EMBL" id="SER79913.1"/>
    </source>
</evidence>